<evidence type="ECO:0000256" key="3">
    <source>
        <dbReference type="ARBA" id="ARBA00023163"/>
    </source>
</evidence>
<dbReference type="GO" id="GO:0000993">
    <property type="term" value="F:RNA polymerase II complex binding"/>
    <property type="evidence" value="ECO:0007669"/>
    <property type="project" value="TreeGrafter"/>
</dbReference>
<sequence>MFKLQTLRSAIVAKKPIELLKADGTSILLESGNINQAVSLKIGDNVYDINSDTNFFNQVESDKQSLKAVVFCWIHDKSSIVDYKNECAKQSIPEFKFLVKTDLSTWLSGTSDTCKFVDDSTSEAAAPDSGVTSEEGATREKRKLEEEDPQMARISGFEINSIDHNVILRGSKNLEFNYLLKDAKLFINQLKKNKSSSSHSKNTSRHLKSPIILLSPSTSALLSLSNIKAFLEEARFIDPTTNSLPKPANGITVIERKSDKLHPAAHKITVVDNVDFFTKPEYWDRVVGIFTTGQSWQFNKYKYSNPDVLFQKYPGFYMCYQSDVVPKQIKDWNIRQVRVDRDKRFRDKMIVNDFWNDLERILVQRGYDV</sequence>
<dbReference type="OrthoDB" id="2186602at2759"/>
<dbReference type="Gene3D" id="3.40.50.11990">
    <property type="entry name" value="RNA polymerase II accessory factor, Cdc73 C-terminal domain"/>
    <property type="match status" value="1"/>
</dbReference>
<dbReference type="InterPro" id="IPR031336">
    <property type="entry name" value="CDC73_C"/>
</dbReference>
<dbReference type="KEGG" id="cten:18247990"/>
<proteinExistence type="inferred from homology"/>
<evidence type="ECO:0000256" key="2">
    <source>
        <dbReference type="ARBA" id="ARBA00010427"/>
    </source>
</evidence>
<dbReference type="GO" id="GO:0006368">
    <property type="term" value="P:transcription elongation by RNA polymerase II"/>
    <property type="evidence" value="ECO:0007669"/>
    <property type="project" value="InterPro"/>
</dbReference>
<dbReference type="InterPro" id="IPR038103">
    <property type="entry name" value="CDC73_C_sf"/>
</dbReference>
<dbReference type="PANTHER" id="PTHR12466">
    <property type="entry name" value="CDC73 DOMAIN PROTEIN"/>
    <property type="match status" value="1"/>
</dbReference>
<reference evidence="7 8" key="1">
    <citation type="journal article" date="2011" name="Proc. Natl. Acad. Sci. U.S.A.">
        <title>Comparative genomics of xylose-fermenting fungi for enhanced biofuel production.</title>
        <authorList>
            <person name="Wohlbach D.J."/>
            <person name="Kuo A."/>
            <person name="Sato T.K."/>
            <person name="Potts K.M."/>
            <person name="Salamov A.A."/>
            <person name="LaButti K.M."/>
            <person name="Sun H."/>
            <person name="Clum A."/>
            <person name="Pangilinan J.L."/>
            <person name="Lindquist E.A."/>
            <person name="Lucas S."/>
            <person name="Lapidus A."/>
            <person name="Jin M."/>
            <person name="Gunawan C."/>
            <person name="Balan V."/>
            <person name="Dale B.E."/>
            <person name="Jeffries T.W."/>
            <person name="Zinkel R."/>
            <person name="Barry K.W."/>
            <person name="Grigoriev I.V."/>
            <person name="Gasch A.P."/>
        </authorList>
    </citation>
    <scope>NUCLEOTIDE SEQUENCE [LARGE SCALE GENOMIC DNA]</scope>
    <source>
        <strain evidence="7">ATCC 10573</strain>
        <strain evidence="8">ATCC 10573 / BCRC 21748 / CBS 615 / JCM 9827 / NBRC 10315 / NRRL Y-1498 / VKM Y-70</strain>
    </source>
</reference>
<feature type="domain" description="Cell division control protein 73 C-terminal" evidence="6">
    <location>
        <begin position="208"/>
        <end position="360"/>
    </location>
</feature>
<dbReference type="STRING" id="590646.G3B7G5"/>
<comment type="similarity">
    <text evidence="2">Belongs to the CDC73 family.</text>
</comment>
<evidence type="ECO:0000313" key="7">
    <source>
        <dbReference type="EMBL" id="EGV62835.1"/>
    </source>
</evidence>
<dbReference type="InterPro" id="IPR007852">
    <property type="entry name" value="Cdc73/Parafibromin"/>
</dbReference>
<dbReference type="HOGENOM" id="CLU_025849_2_0_1"/>
<keyword evidence="8" id="KW-1185">Reference proteome</keyword>
<dbReference type="Pfam" id="PF05179">
    <property type="entry name" value="CDC73_C"/>
    <property type="match status" value="1"/>
</dbReference>
<dbReference type="Proteomes" id="UP000000707">
    <property type="component" value="Unassembled WGS sequence"/>
</dbReference>
<comment type="subcellular location">
    <subcellularLocation>
        <location evidence="1">Nucleus</location>
    </subcellularLocation>
</comment>
<feature type="region of interest" description="Disordered" evidence="5">
    <location>
        <begin position="121"/>
        <end position="148"/>
    </location>
</feature>
<dbReference type="eggNOG" id="KOG3786">
    <property type="taxonomic scope" value="Eukaryota"/>
</dbReference>
<dbReference type="GO" id="GO:0016593">
    <property type="term" value="C:Cdc73/Paf1 complex"/>
    <property type="evidence" value="ECO:0007669"/>
    <property type="project" value="InterPro"/>
</dbReference>
<evidence type="ECO:0000256" key="4">
    <source>
        <dbReference type="ARBA" id="ARBA00023242"/>
    </source>
</evidence>
<organism evidence="8">
    <name type="scientific">Candida tenuis (strain ATCC 10573 / BCRC 21748 / CBS 615 / JCM 9827 / NBRC 10315 / NRRL Y-1498 / VKM Y-70)</name>
    <name type="common">Yeast</name>
    <name type="synonym">Yamadazyma tenuis</name>
    <dbReference type="NCBI Taxonomy" id="590646"/>
    <lineage>
        <taxon>Eukaryota</taxon>
        <taxon>Fungi</taxon>
        <taxon>Dikarya</taxon>
        <taxon>Ascomycota</taxon>
        <taxon>Saccharomycotina</taxon>
        <taxon>Pichiomycetes</taxon>
        <taxon>Debaryomycetaceae</taxon>
        <taxon>Yamadazyma</taxon>
    </lineage>
</organism>
<evidence type="ECO:0000313" key="8">
    <source>
        <dbReference type="Proteomes" id="UP000000707"/>
    </source>
</evidence>
<gene>
    <name evidence="7" type="ORF">CANTEDRAFT_115729</name>
</gene>
<dbReference type="PANTHER" id="PTHR12466:SF8">
    <property type="entry name" value="PARAFIBROMIN"/>
    <property type="match status" value="1"/>
</dbReference>
<dbReference type="GeneID" id="18247990"/>
<feature type="compositionally biased region" description="Basic and acidic residues" evidence="5">
    <location>
        <begin position="136"/>
        <end position="145"/>
    </location>
</feature>
<dbReference type="EMBL" id="GL996527">
    <property type="protein sequence ID" value="EGV62836.1"/>
    <property type="molecule type" value="Genomic_DNA"/>
</dbReference>
<evidence type="ECO:0000256" key="5">
    <source>
        <dbReference type="SAM" id="MobiDB-lite"/>
    </source>
</evidence>
<accession>G3B7G5</accession>
<dbReference type="AlphaFoldDB" id="G3B7G5"/>
<evidence type="ECO:0000259" key="6">
    <source>
        <dbReference type="Pfam" id="PF05179"/>
    </source>
</evidence>
<dbReference type="EMBL" id="GL996527">
    <property type="protein sequence ID" value="EGV62835.1"/>
    <property type="molecule type" value="Genomic_DNA"/>
</dbReference>
<dbReference type="GO" id="GO:0032968">
    <property type="term" value="P:positive regulation of transcription elongation by RNA polymerase II"/>
    <property type="evidence" value="ECO:0007669"/>
    <property type="project" value="TreeGrafter"/>
</dbReference>
<protein>
    <submittedName>
        <fullName evidence="7">CDC73-domain-containing protein</fullName>
    </submittedName>
</protein>
<name>G3B7G5_CANTC</name>
<evidence type="ECO:0000256" key="1">
    <source>
        <dbReference type="ARBA" id="ARBA00004123"/>
    </source>
</evidence>
<keyword evidence="3" id="KW-0804">Transcription</keyword>
<keyword evidence="4" id="KW-0539">Nucleus</keyword>